<organism evidence="1 2">
    <name type="scientific">Neogobius melanostomus</name>
    <name type="common">round goby</name>
    <dbReference type="NCBI Taxonomy" id="47308"/>
    <lineage>
        <taxon>Eukaryota</taxon>
        <taxon>Metazoa</taxon>
        <taxon>Chordata</taxon>
        <taxon>Craniata</taxon>
        <taxon>Vertebrata</taxon>
        <taxon>Euteleostomi</taxon>
        <taxon>Actinopterygii</taxon>
        <taxon>Neopterygii</taxon>
        <taxon>Teleostei</taxon>
        <taxon>Neoteleostei</taxon>
        <taxon>Acanthomorphata</taxon>
        <taxon>Gobiaria</taxon>
        <taxon>Gobiiformes</taxon>
        <taxon>Gobioidei</taxon>
        <taxon>Gobiidae</taxon>
        <taxon>Benthophilinae</taxon>
        <taxon>Neogobiini</taxon>
        <taxon>Neogobius</taxon>
    </lineage>
</organism>
<dbReference type="InterPro" id="IPR037177">
    <property type="entry name" value="DLC_sf"/>
</dbReference>
<dbReference type="SUPFAM" id="SSF54648">
    <property type="entry name" value="DLC"/>
    <property type="match status" value="1"/>
</dbReference>
<proteinExistence type="predicted"/>
<accession>A0A8C6WLR6</accession>
<dbReference type="GO" id="GO:0030286">
    <property type="term" value="C:dynein complex"/>
    <property type="evidence" value="ECO:0007669"/>
    <property type="project" value="InterPro"/>
</dbReference>
<protein>
    <submittedName>
        <fullName evidence="1">Dynein, axonemal, light chain 4b</fullName>
    </submittedName>
</protein>
<dbReference type="Proteomes" id="UP000694523">
    <property type="component" value="Unplaced"/>
</dbReference>
<dbReference type="AlphaFoldDB" id="A0A8C6WLR6"/>
<reference evidence="1" key="2">
    <citation type="submission" date="2025-09" db="UniProtKB">
        <authorList>
            <consortium name="Ensembl"/>
        </authorList>
    </citation>
    <scope>IDENTIFICATION</scope>
</reference>
<evidence type="ECO:0000313" key="2">
    <source>
        <dbReference type="Proteomes" id="UP000694523"/>
    </source>
</evidence>
<keyword evidence="2" id="KW-1185">Reference proteome</keyword>
<dbReference type="GO" id="GO:0007017">
    <property type="term" value="P:microtubule-based process"/>
    <property type="evidence" value="ECO:0007669"/>
    <property type="project" value="InterPro"/>
</dbReference>
<name>A0A8C6WLR6_9GOBI</name>
<evidence type="ECO:0000313" key="1">
    <source>
        <dbReference type="Ensembl" id="ENSNMLP00000016598.1"/>
    </source>
</evidence>
<dbReference type="Ensembl" id="ENSNMLT00000018690.1">
    <property type="protein sequence ID" value="ENSNMLP00000016598.1"/>
    <property type="gene ID" value="ENSNMLG00000011031.1"/>
</dbReference>
<reference evidence="1" key="1">
    <citation type="submission" date="2025-08" db="UniProtKB">
        <authorList>
            <consortium name="Ensembl"/>
        </authorList>
    </citation>
    <scope>IDENTIFICATION</scope>
</reference>
<sequence>MGNTELTKWNIGKKEEADYKRMHSFPLIRHTDMPEEMRVETMELCVTACEKFATNNEVGGVPPTLFDGSCYCSFLMSEFFL</sequence>